<evidence type="ECO:0008006" key="4">
    <source>
        <dbReference type="Google" id="ProtNLM"/>
    </source>
</evidence>
<dbReference type="EMBL" id="MAUJ01000022">
    <property type="protein sequence ID" value="OCQ17940.1"/>
    <property type="molecule type" value="Genomic_DNA"/>
</dbReference>
<evidence type="ECO:0000313" key="2">
    <source>
        <dbReference type="EMBL" id="OCQ17940.1"/>
    </source>
</evidence>
<accession>A0A1C0TIU0</accession>
<feature type="chain" id="PRO_5008645929" description="Endonuclease/exonuclease/phosphatase domain-containing protein" evidence="1">
    <location>
        <begin position="22"/>
        <end position="112"/>
    </location>
</feature>
<comment type="caution">
    <text evidence="2">The sequence shown here is derived from an EMBL/GenBank/DDBJ whole genome shotgun (WGS) entry which is preliminary data.</text>
</comment>
<dbReference type="Proteomes" id="UP000093366">
    <property type="component" value="Unassembled WGS sequence"/>
</dbReference>
<sequence>MRTIKLVSLLILLITSYIASADKLSKEEGYVYIATFNVYKLGAGAEKYKAEKIPEELKGKIPKRINNIADVLAVGEFELVALQEVAYGHSGEAAEAASYEPFQVCIDKDHTN</sequence>
<keyword evidence="1" id="KW-0732">Signal</keyword>
<protein>
    <recommendedName>
        <fullName evidence="4">Endonuclease/exonuclease/phosphatase domain-containing protein</fullName>
    </recommendedName>
</protein>
<dbReference type="AlphaFoldDB" id="A0A1C0TIU0"/>
<organism evidence="2 3">
    <name type="scientific">Pseudoalteromonas luteoviolacea</name>
    <dbReference type="NCBI Taxonomy" id="43657"/>
    <lineage>
        <taxon>Bacteria</taxon>
        <taxon>Pseudomonadati</taxon>
        <taxon>Pseudomonadota</taxon>
        <taxon>Gammaproteobacteria</taxon>
        <taxon>Alteromonadales</taxon>
        <taxon>Pseudoalteromonadaceae</taxon>
        <taxon>Pseudoalteromonas</taxon>
    </lineage>
</organism>
<name>A0A1C0TIU0_9GAMM</name>
<feature type="signal peptide" evidence="1">
    <location>
        <begin position="1"/>
        <end position="21"/>
    </location>
</feature>
<reference evidence="3" key="1">
    <citation type="submission" date="2016-07" db="EMBL/GenBank/DDBJ databases">
        <authorList>
            <person name="Florea S."/>
            <person name="Webb J.S."/>
            <person name="Jaromczyk J."/>
            <person name="Schardl C.L."/>
        </authorList>
    </citation>
    <scope>NUCLEOTIDE SEQUENCE [LARGE SCALE GENOMIC DNA]</scope>
    <source>
        <strain evidence="3">IPB1</strain>
    </source>
</reference>
<evidence type="ECO:0000313" key="3">
    <source>
        <dbReference type="Proteomes" id="UP000093366"/>
    </source>
</evidence>
<dbReference type="OrthoDB" id="202969at135622"/>
<proteinExistence type="predicted"/>
<evidence type="ECO:0000256" key="1">
    <source>
        <dbReference type="SAM" id="SignalP"/>
    </source>
</evidence>
<gene>
    <name evidence="2" type="ORF">A7985_25015</name>
</gene>
<dbReference type="RefSeq" id="WP_065793109.1">
    <property type="nucleotide sequence ID" value="NZ_MAUJ01000022.1"/>
</dbReference>